<organism evidence="4 5">
    <name type="scientific">Botrytis galanthina</name>
    <dbReference type="NCBI Taxonomy" id="278940"/>
    <lineage>
        <taxon>Eukaryota</taxon>
        <taxon>Fungi</taxon>
        <taxon>Dikarya</taxon>
        <taxon>Ascomycota</taxon>
        <taxon>Pezizomycotina</taxon>
        <taxon>Leotiomycetes</taxon>
        <taxon>Helotiales</taxon>
        <taxon>Sclerotiniaceae</taxon>
        <taxon>Botrytis</taxon>
    </lineage>
</organism>
<dbReference type="PANTHER" id="PTHR28190">
    <property type="entry name" value="NUCLEAR MIGRATION PROTEIN NUM1"/>
    <property type="match status" value="1"/>
</dbReference>
<evidence type="ECO:0000313" key="4">
    <source>
        <dbReference type="EMBL" id="THV45677.1"/>
    </source>
</evidence>
<evidence type="ECO:0000256" key="1">
    <source>
        <dbReference type="SAM" id="Coils"/>
    </source>
</evidence>
<feature type="region of interest" description="Disordered" evidence="2">
    <location>
        <begin position="805"/>
        <end position="855"/>
    </location>
</feature>
<feature type="compositionally biased region" description="Polar residues" evidence="2">
    <location>
        <begin position="821"/>
        <end position="830"/>
    </location>
</feature>
<dbReference type="GO" id="GO:0005739">
    <property type="term" value="C:mitochondrion"/>
    <property type="evidence" value="ECO:0007669"/>
    <property type="project" value="TreeGrafter"/>
</dbReference>
<dbReference type="EMBL" id="PQXL01000461">
    <property type="protein sequence ID" value="THV45677.1"/>
    <property type="molecule type" value="Genomic_DNA"/>
</dbReference>
<feature type="compositionally biased region" description="Basic and acidic residues" evidence="2">
    <location>
        <begin position="652"/>
        <end position="661"/>
    </location>
</feature>
<dbReference type="InterPro" id="IPR024774">
    <property type="entry name" value="PH_dom-Mcp5-type"/>
</dbReference>
<dbReference type="OrthoDB" id="2149224at2759"/>
<comment type="caution">
    <text evidence="4">The sequence shown here is derived from an EMBL/GenBank/DDBJ whole genome shotgun (WGS) entry which is preliminary data.</text>
</comment>
<dbReference type="Pfam" id="PF12814">
    <property type="entry name" value="Mcp5_PH"/>
    <property type="match status" value="1"/>
</dbReference>
<feature type="compositionally biased region" description="Polar residues" evidence="2">
    <location>
        <begin position="1195"/>
        <end position="1204"/>
    </location>
</feature>
<dbReference type="PANTHER" id="PTHR28190:SF1">
    <property type="entry name" value="NUCLEAR MIGRATION PROTEIN NUM1"/>
    <property type="match status" value="1"/>
</dbReference>
<feature type="region of interest" description="Disordered" evidence="2">
    <location>
        <begin position="1672"/>
        <end position="1716"/>
    </location>
</feature>
<feature type="compositionally biased region" description="Basic and acidic residues" evidence="2">
    <location>
        <begin position="1077"/>
        <end position="1095"/>
    </location>
</feature>
<dbReference type="GO" id="GO:0032065">
    <property type="term" value="P:maintenance of protein location in cell cortex"/>
    <property type="evidence" value="ECO:0007669"/>
    <property type="project" value="InterPro"/>
</dbReference>
<feature type="coiled-coil region" evidence="1">
    <location>
        <begin position="1637"/>
        <end position="1664"/>
    </location>
</feature>
<feature type="compositionally biased region" description="Polar residues" evidence="2">
    <location>
        <begin position="1562"/>
        <end position="1576"/>
    </location>
</feature>
<feature type="compositionally biased region" description="Polar residues" evidence="2">
    <location>
        <begin position="1331"/>
        <end position="1352"/>
    </location>
</feature>
<feature type="region of interest" description="Disordered" evidence="2">
    <location>
        <begin position="1548"/>
        <end position="1602"/>
    </location>
</feature>
<dbReference type="CDD" id="cd13365">
    <property type="entry name" value="PH_PLC_plant-like"/>
    <property type="match status" value="1"/>
</dbReference>
<dbReference type="GO" id="GO:0005938">
    <property type="term" value="C:cell cortex"/>
    <property type="evidence" value="ECO:0007669"/>
    <property type="project" value="InterPro"/>
</dbReference>
<feature type="compositionally biased region" description="Polar residues" evidence="2">
    <location>
        <begin position="1294"/>
        <end position="1305"/>
    </location>
</feature>
<sequence>MSTSLAMDHPSILSDAGDSSSSNDPFLSPPSVLSGHRFSHFDKQLFALGPSTSPEQAKRALEAHLAETERRIQEASNLGTTLLQQRKDLGERLKEVEKQQSEGDITPELRQKLVDIEREYNEVGRETARAFLPKSRVPSSEMGSSPFTDKRSASPSKFESHTTATASPSKFSVPSRKQRNQPANRVHDIEFATEISTSLLAQVRHLQSLLAEKEESLKTVALEKSRLEIEAEGFTQRLRSLDESENRYKDENWNLETQIHEHLAMQKEASEREKRLTQSLSLLQAEKSATQKELDEIKLNHAKLQDQHTSTVKHLDVELGTAKRSLTIFETEKGALQKKVEELMGQNSELARAVAHHRGRVEEHEASHGSGEEEPQTTTDNNTPEHSPPPSPIKMTPRHSMLESETLKSSLHHAHRMIQNLKGNIHREKTEKLELKRMLQEARDEIEVARRGEPQVDSPGPRRARKNAPIQAKKPFKVGQLGGIRNSRSEVLIEEDQEDHFEDIDWEDDHEQPSPSRGARSMGASSGAAIAASMAAGIAKSSHNLFGSSTEQSDAFETANERSTETEDFQTGVEDMTGADDTDTETEKGGTIRAKASRQSIALSKAGNRDSFQSTASTSEDEYMYEDAKTPGVHPQRLRLKVSRNGNRRSRVASDDAKAESPIDFVDSNHGTPKPAGQSLFAELGELGSDDESVASGPPSRYASRGNTPQSSRPSTARNVSAAITIPPVPRIPMIDSAMMTDPWEPEPHAQTTSVPILSGLTGAALGAAGGVAAALGFNKEHDRAISSEPEPKSESQVLRPTIDASNDEPLTKEGQPIVSHPQTEPQASEISPEVEAAKSNPTEEAYLVSSKYPGRPPMSDAAHQWHDEQMKQQADGLLKVQPQHDVTRPVSTTYSDMSSQYDSELIDEKLDKFPSPPISSTNPLTISTIQSEHIEAEPIPETEPIEAAPLTLSTIHSEQINAEPIPIEPLTMSTIQSEHVEPIVIEDVRSESYTLPAVLPDALPSTPKRSPRPDYFSMSPGLGFSTIQSVDTEPIAPPTPKSPKRDGLLLSTFPASESKSFVEDKPESTSPIVENKPIDQIKSEEPRSRDEPHTPKTGFMSSVFGGWNKKQSSAPIIAEDETRQSPSQSPVAETPESQRPFRPVSGNATERSIKKPRVEMTDESSQTALTAEQIDQMLNKSKRQDTLLAEDGQKSNVHSSPNAISIPVALKTHKSQESIGSVGRSKAKSPDTESPVDFMAARRPTSSGSGRNASVTSIHPPLPSDHKQVIAAAAQRTGSANGSGDHRHLTTLPEDQQQQGQPKRTGSSTSAGTGAMGPPPIPSSHKNRPKTPSSQAHGSMKIISTSKYRNPSTEREVHSPTGTGRSRHSSVSSFASEVDTRFNLRAGVPMPQGVEPSTDPRMINAITQTMIGEYLWKYTRKAGRGGMSENRHRRYFWVHPYTRTLYWSDRDPSTAGRSELKAKSVAIEAVRVVTDDNPMPPGLHRKSLVILTPGRTVQFTASTGQRHETWFNALSYLLLRTGEDAVTDTVEVSGALTSEDVDEFNPGYGHAHLGSRRGAPSLSSYNSRTTRNDSPISKDRRYSTMHPRLTSRPSRPTLASNTFSRLSNYLLPGDGNRSFSGRRSRSVNGAQSIYEASEVHDSAEDLREQIEREDRESDRLENVRACCDGKHDVGHLHHETPKGRRTMSAASGSYGQTHRAPSRTSQRPTEPTQQT</sequence>
<feature type="compositionally biased region" description="Polar residues" evidence="2">
    <location>
        <begin position="1592"/>
        <end position="1602"/>
    </location>
</feature>
<evidence type="ECO:0000313" key="5">
    <source>
        <dbReference type="Proteomes" id="UP000308671"/>
    </source>
</evidence>
<dbReference type="SUPFAM" id="SSF50729">
    <property type="entry name" value="PH domain-like"/>
    <property type="match status" value="1"/>
</dbReference>
<feature type="compositionally biased region" description="Polar residues" evidence="2">
    <location>
        <begin position="705"/>
        <end position="719"/>
    </location>
</feature>
<dbReference type="Proteomes" id="UP000308671">
    <property type="component" value="Unassembled WGS sequence"/>
</dbReference>
<feature type="compositionally biased region" description="Low complexity" evidence="2">
    <location>
        <begin position="11"/>
        <end position="24"/>
    </location>
</feature>
<feature type="compositionally biased region" description="Low complexity" evidence="2">
    <location>
        <begin position="516"/>
        <end position="529"/>
    </location>
</feature>
<dbReference type="Gene3D" id="2.30.29.30">
    <property type="entry name" value="Pleckstrin-homology domain (PH domain)/Phosphotyrosine-binding domain (PTB)"/>
    <property type="match status" value="1"/>
</dbReference>
<feature type="compositionally biased region" description="Acidic residues" evidence="2">
    <location>
        <begin position="492"/>
        <end position="510"/>
    </location>
</feature>
<dbReference type="PROSITE" id="PS50003">
    <property type="entry name" value="PH_DOMAIN"/>
    <property type="match status" value="1"/>
</dbReference>
<accession>A0A4S8QL06</accession>
<dbReference type="InterPro" id="IPR001849">
    <property type="entry name" value="PH_domain"/>
</dbReference>
<name>A0A4S8QL06_9HELO</name>
<dbReference type="SMART" id="SM00233">
    <property type="entry name" value="PH"/>
    <property type="match status" value="1"/>
</dbReference>
<dbReference type="GO" id="GO:0000226">
    <property type="term" value="P:microtubule cytoskeleton organization"/>
    <property type="evidence" value="ECO:0007669"/>
    <property type="project" value="TreeGrafter"/>
</dbReference>
<feature type="compositionally biased region" description="Polar residues" evidence="2">
    <location>
        <begin position="1245"/>
        <end position="1258"/>
    </location>
</feature>
<dbReference type="GO" id="GO:0015631">
    <property type="term" value="F:tubulin binding"/>
    <property type="evidence" value="ECO:0007669"/>
    <property type="project" value="TreeGrafter"/>
</dbReference>
<feature type="region of interest" description="Disordered" evidence="2">
    <location>
        <begin position="131"/>
        <end position="184"/>
    </location>
</feature>
<feature type="compositionally biased region" description="Basic and acidic residues" evidence="2">
    <location>
        <begin position="360"/>
        <end position="371"/>
    </location>
</feature>
<feature type="region of interest" description="Disordered" evidence="2">
    <location>
        <begin position="488"/>
        <end position="529"/>
    </location>
</feature>
<keyword evidence="5" id="KW-1185">Reference proteome</keyword>
<feature type="domain" description="PH" evidence="3">
    <location>
        <begin position="1409"/>
        <end position="1520"/>
    </location>
</feature>
<feature type="compositionally biased region" description="Polar residues" evidence="2">
    <location>
        <begin position="137"/>
        <end position="172"/>
    </location>
</feature>
<dbReference type="InterPro" id="IPR053005">
    <property type="entry name" value="Nuclear_Pos-Cytoskel_Interact"/>
</dbReference>
<feature type="compositionally biased region" description="Basic residues" evidence="2">
    <location>
        <begin position="636"/>
        <end position="651"/>
    </location>
</feature>
<feature type="region of interest" description="Disordered" evidence="2">
    <location>
        <begin position="449"/>
        <end position="474"/>
    </location>
</feature>
<reference evidence="4 5" key="1">
    <citation type="submission" date="2017-12" db="EMBL/GenBank/DDBJ databases">
        <title>Comparative genomics of Botrytis spp.</title>
        <authorList>
            <person name="Valero-Jimenez C.A."/>
            <person name="Tapia P."/>
            <person name="Veloso J."/>
            <person name="Silva-Moreno E."/>
            <person name="Staats M."/>
            <person name="Valdes J.H."/>
            <person name="Van Kan J.A.L."/>
        </authorList>
    </citation>
    <scope>NUCLEOTIDE SEQUENCE [LARGE SCALE GENOMIC DNA]</scope>
    <source>
        <strain evidence="4 5">MUCL435</strain>
    </source>
</reference>
<feature type="region of interest" description="Disordered" evidence="2">
    <location>
        <begin position="999"/>
        <end position="1374"/>
    </location>
</feature>
<proteinExistence type="predicted"/>
<evidence type="ECO:0000259" key="3">
    <source>
        <dbReference type="PROSITE" id="PS50003"/>
    </source>
</evidence>
<feature type="compositionally biased region" description="Polar residues" evidence="2">
    <location>
        <begin position="1125"/>
        <end position="1138"/>
    </location>
</feature>
<feature type="compositionally biased region" description="Basic and acidic residues" evidence="2">
    <location>
        <begin position="1152"/>
        <end position="1161"/>
    </location>
</feature>
<feature type="compositionally biased region" description="Polar residues" evidence="2">
    <location>
        <begin position="376"/>
        <end position="385"/>
    </location>
</feature>
<keyword evidence="1" id="KW-0175">Coiled coil</keyword>
<dbReference type="GO" id="GO:0005543">
    <property type="term" value="F:phospholipid binding"/>
    <property type="evidence" value="ECO:0007669"/>
    <property type="project" value="InterPro"/>
</dbReference>
<feature type="compositionally biased region" description="Polar residues" evidence="2">
    <location>
        <begin position="1703"/>
        <end position="1716"/>
    </location>
</feature>
<feature type="region of interest" description="Disordered" evidence="2">
    <location>
        <begin position="1"/>
        <end position="33"/>
    </location>
</feature>
<gene>
    <name evidence="4" type="ORF">BGAL_0462g00090</name>
</gene>
<feature type="compositionally biased region" description="Polar residues" evidence="2">
    <location>
        <begin position="544"/>
        <end position="555"/>
    </location>
</feature>
<feature type="compositionally biased region" description="Basic and acidic residues" evidence="2">
    <location>
        <begin position="1672"/>
        <end position="1683"/>
    </location>
</feature>
<feature type="region of interest" description="Disordered" evidence="2">
    <location>
        <begin position="544"/>
        <end position="723"/>
    </location>
</feature>
<dbReference type="InterPro" id="IPR011993">
    <property type="entry name" value="PH-like_dom_sf"/>
</dbReference>
<feature type="region of interest" description="Disordered" evidence="2">
    <location>
        <begin position="353"/>
        <end position="397"/>
    </location>
</feature>
<protein>
    <recommendedName>
        <fullName evidence="3">PH domain-containing protein</fullName>
    </recommendedName>
</protein>
<evidence type="ECO:0000256" key="2">
    <source>
        <dbReference type="SAM" id="MobiDB-lite"/>
    </source>
</evidence>
<feature type="coiled-coil region" evidence="1">
    <location>
        <begin position="210"/>
        <end position="307"/>
    </location>
</feature>